<dbReference type="EMBL" id="JAGTAR010000009">
    <property type="protein sequence ID" value="MBR8535416.1"/>
    <property type="molecule type" value="Genomic_DNA"/>
</dbReference>
<evidence type="ECO:0000256" key="1">
    <source>
        <dbReference type="SAM" id="Phobius"/>
    </source>
</evidence>
<comment type="caution">
    <text evidence="2">The sequence shown here is derived from an EMBL/GenBank/DDBJ whole genome shotgun (WGS) entry which is preliminary data.</text>
</comment>
<keyword evidence="1" id="KW-0812">Transmembrane</keyword>
<evidence type="ECO:0000313" key="2">
    <source>
        <dbReference type="EMBL" id="MBR8535416.1"/>
    </source>
</evidence>
<dbReference type="RefSeq" id="WP_212189322.1">
    <property type="nucleotide sequence ID" value="NZ_JAGTAR010000009.1"/>
</dbReference>
<organism evidence="2 3">
    <name type="scientific">Carboxylicivirga sediminis</name>
    <dbReference type="NCBI Taxonomy" id="2006564"/>
    <lineage>
        <taxon>Bacteria</taxon>
        <taxon>Pseudomonadati</taxon>
        <taxon>Bacteroidota</taxon>
        <taxon>Bacteroidia</taxon>
        <taxon>Marinilabiliales</taxon>
        <taxon>Marinilabiliaceae</taxon>
        <taxon>Carboxylicivirga</taxon>
    </lineage>
</organism>
<name>A0A941F279_9BACT</name>
<dbReference type="Proteomes" id="UP000679220">
    <property type="component" value="Unassembled WGS sequence"/>
</dbReference>
<keyword evidence="3" id="KW-1185">Reference proteome</keyword>
<keyword evidence="1" id="KW-1133">Transmembrane helix</keyword>
<evidence type="ECO:0000313" key="3">
    <source>
        <dbReference type="Proteomes" id="UP000679220"/>
    </source>
</evidence>
<gene>
    <name evidence="2" type="ORF">KDU71_07575</name>
</gene>
<dbReference type="AlphaFoldDB" id="A0A941F279"/>
<reference evidence="2" key="2">
    <citation type="submission" date="2021-04" db="EMBL/GenBank/DDBJ databases">
        <authorList>
            <person name="Zhang T."/>
            <person name="Zhang Y."/>
            <person name="Lu D."/>
            <person name="Zuo D."/>
            <person name="Du Z."/>
        </authorList>
    </citation>
    <scope>NUCLEOTIDE SEQUENCE</scope>
    <source>
        <strain evidence="2">JR1</strain>
    </source>
</reference>
<keyword evidence="1" id="KW-0472">Membrane</keyword>
<sequence>MKTAIQIIIALVALCYVGGLQITLNPFSIKLNDWRPMVAWFFISIAITLFQSQGRLQGYKKGCKDGASGMVEEIKKEFHLIPKDDENTTP</sequence>
<accession>A0A941F279</accession>
<proteinExistence type="predicted"/>
<protein>
    <submittedName>
        <fullName evidence="2">Uncharacterized protein</fullName>
    </submittedName>
</protein>
<feature type="transmembrane region" description="Helical" evidence="1">
    <location>
        <begin position="35"/>
        <end position="52"/>
    </location>
</feature>
<reference evidence="2" key="1">
    <citation type="journal article" date="2018" name="Int. J. Syst. Evol. Microbiol.">
        <title>Carboxylicivirga sediminis sp. nov., isolated from coastal sediment.</title>
        <authorList>
            <person name="Wang F.Q."/>
            <person name="Ren L.H."/>
            <person name="Zou R.J."/>
            <person name="Sun Y.Z."/>
            <person name="Liu X.J."/>
            <person name="Jiang F."/>
            <person name="Liu L.J."/>
        </authorList>
    </citation>
    <scope>NUCLEOTIDE SEQUENCE</scope>
    <source>
        <strain evidence="2">JR1</strain>
    </source>
</reference>